<evidence type="ECO:0000313" key="3">
    <source>
        <dbReference type="Proteomes" id="UP000317778"/>
    </source>
</evidence>
<dbReference type="SUPFAM" id="SSF88697">
    <property type="entry name" value="PUA domain-like"/>
    <property type="match status" value="1"/>
</dbReference>
<evidence type="ECO:0000256" key="1">
    <source>
        <dbReference type="SAM" id="MobiDB-lite"/>
    </source>
</evidence>
<dbReference type="AlphaFoldDB" id="A0A532UUD4"/>
<dbReference type="Gene3D" id="3.10.590.10">
    <property type="entry name" value="ph1033 like domains"/>
    <property type="match status" value="1"/>
</dbReference>
<name>A0A532UUD4_UNCT6</name>
<comment type="caution">
    <text evidence="2">The sequence shown here is derived from an EMBL/GenBank/DDBJ whole genome shotgun (WGS) entry which is preliminary data.</text>
</comment>
<reference evidence="2 3" key="1">
    <citation type="submission" date="2017-06" db="EMBL/GenBank/DDBJ databases">
        <title>Novel microbial phyla capable of carbon fixation and sulfur reduction in deep-sea sediments.</title>
        <authorList>
            <person name="Huang J."/>
            <person name="Baker B."/>
            <person name="Wang Y."/>
        </authorList>
    </citation>
    <scope>NUCLEOTIDE SEQUENCE [LARGE SCALE GENOMIC DNA]</scope>
    <source>
        <strain evidence="2">B3_TA06</strain>
    </source>
</reference>
<dbReference type="EMBL" id="NJBO01000027">
    <property type="protein sequence ID" value="TKJ38472.1"/>
    <property type="molecule type" value="Genomic_DNA"/>
</dbReference>
<organism evidence="2 3">
    <name type="scientific">candidate division TA06 bacterium B3_TA06</name>
    <dbReference type="NCBI Taxonomy" id="2012487"/>
    <lineage>
        <taxon>Bacteria</taxon>
        <taxon>Bacteria division TA06</taxon>
    </lineage>
</organism>
<evidence type="ECO:0008006" key="4">
    <source>
        <dbReference type="Google" id="ProtNLM"/>
    </source>
</evidence>
<protein>
    <recommendedName>
        <fullName evidence="4">EVE domain-containing protein</fullName>
    </recommendedName>
</protein>
<gene>
    <name evidence="2" type="ORF">CEE36_10735</name>
</gene>
<sequence length="390" mass="44297">MSITLTQILNLVGKLDDSPGDETPRERFRRYLRENVRKVGQIRDYVDECLRISGPQYNRALQDLVNYVGHFLGFEKVIFGRYQGVPGEIGFDGHWKSPTEFHIVVEVKTTEVYPIKVDVLLDYVEKLISQREILREDDALGLYVVGRPDPEIKQLENAIIVGERTNRLRIISANSLLSLAELMDEYEVNHEDILAVLRPSGPTIDPVVDLMGRLVAQEKVGEAGEKEPPSLEPSAEEVPARPAAKEEAAYWLTPVRSEEDLTAKECIKSLVGEEKIHAFGEKTPGRKHLKPGDWICFYAQGEGVAAHAKVISYPTKRSHPKIEQPEKYPWVFKLDQPVLYLDRPVVIDAVLRSQLDAFADKDLNKPWAWFVQATRKITKHDFGILTRGHD</sequence>
<dbReference type="InterPro" id="IPR015947">
    <property type="entry name" value="PUA-like_sf"/>
</dbReference>
<dbReference type="Proteomes" id="UP000317778">
    <property type="component" value="Unassembled WGS sequence"/>
</dbReference>
<accession>A0A532UUD4</accession>
<evidence type="ECO:0000313" key="2">
    <source>
        <dbReference type="EMBL" id="TKJ38472.1"/>
    </source>
</evidence>
<feature type="region of interest" description="Disordered" evidence="1">
    <location>
        <begin position="221"/>
        <end position="242"/>
    </location>
</feature>
<proteinExistence type="predicted"/>